<evidence type="ECO:0000313" key="3">
    <source>
        <dbReference type="Proteomes" id="UP000022447"/>
    </source>
</evidence>
<organism evidence="2 3">
    <name type="scientific">Roseivivax halodurans JCM 10272</name>
    <dbReference type="NCBI Taxonomy" id="1449350"/>
    <lineage>
        <taxon>Bacteria</taxon>
        <taxon>Pseudomonadati</taxon>
        <taxon>Pseudomonadota</taxon>
        <taxon>Alphaproteobacteria</taxon>
        <taxon>Rhodobacterales</taxon>
        <taxon>Roseobacteraceae</taxon>
        <taxon>Roseivivax</taxon>
    </lineage>
</organism>
<comment type="caution">
    <text evidence="2">The sequence shown here is derived from an EMBL/GenBank/DDBJ whole genome shotgun (WGS) entry which is preliminary data.</text>
</comment>
<sequence length="181" mass="19168">MISARGAALLVAMMSAVPAGAAEVIADSLEETAALGEELRELFHLEPELVGPALGSDPGLATEIAQGLYADEIASDLARIEGEAAALFSRDRPLIGAADGPVKIALLVGQDCPDCAAAERDLDELAQRVQIAATVIDVSQKPEDRAMMERLTLDMVPAYVMADKMIRGHMPTIVLERYLGE</sequence>
<dbReference type="RefSeq" id="WP_051489126.1">
    <property type="nucleotide sequence ID" value="NZ_JALZ01000001.1"/>
</dbReference>
<dbReference type="AlphaFoldDB" id="X7EKA3"/>
<accession>X7EKA3</accession>
<name>X7EKA3_9RHOB</name>
<evidence type="ECO:0000256" key="1">
    <source>
        <dbReference type="SAM" id="SignalP"/>
    </source>
</evidence>
<keyword evidence="3" id="KW-1185">Reference proteome</keyword>
<feature type="chain" id="PRO_5004979901" evidence="1">
    <location>
        <begin position="22"/>
        <end position="181"/>
    </location>
</feature>
<keyword evidence="1" id="KW-0732">Signal</keyword>
<reference evidence="2 3" key="1">
    <citation type="submission" date="2014-01" db="EMBL/GenBank/DDBJ databases">
        <title>Roseivivax halodurans JCM 10272 Genome Sequencing.</title>
        <authorList>
            <person name="Lai Q."/>
            <person name="Li G."/>
            <person name="Shao Z."/>
        </authorList>
    </citation>
    <scope>NUCLEOTIDE SEQUENCE [LARGE SCALE GENOMIC DNA]</scope>
    <source>
        <strain evidence="2 3">JCM 10272</strain>
    </source>
</reference>
<gene>
    <name evidence="2" type="ORF">OCH239_01445</name>
</gene>
<protein>
    <submittedName>
        <fullName evidence="2">NADH dehydrogenase subunit N</fullName>
    </submittedName>
</protein>
<dbReference type="Gene3D" id="3.40.30.10">
    <property type="entry name" value="Glutaredoxin"/>
    <property type="match status" value="1"/>
</dbReference>
<dbReference type="InterPro" id="IPR036249">
    <property type="entry name" value="Thioredoxin-like_sf"/>
</dbReference>
<feature type="signal peptide" evidence="1">
    <location>
        <begin position="1"/>
        <end position="21"/>
    </location>
</feature>
<dbReference type="STRING" id="1449350.OCH239_01445"/>
<proteinExistence type="predicted"/>
<evidence type="ECO:0000313" key="2">
    <source>
        <dbReference type="EMBL" id="ETX16519.1"/>
    </source>
</evidence>
<dbReference type="eggNOG" id="ENOG50334D2">
    <property type="taxonomic scope" value="Bacteria"/>
</dbReference>
<dbReference type="EMBL" id="JALZ01000001">
    <property type="protein sequence ID" value="ETX16519.1"/>
    <property type="molecule type" value="Genomic_DNA"/>
</dbReference>
<dbReference type="SUPFAM" id="SSF52833">
    <property type="entry name" value="Thioredoxin-like"/>
    <property type="match status" value="1"/>
</dbReference>
<dbReference type="Proteomes" id="UP000022447">
    <property type="component" value="Unassembled WGS sequence"/>
</dbReference>